<dbReference type="RefSeq" id="WP_255058915.1">
    <property type="nucleotide sequence ID" value="NZ_JANDBD010000002.1"/>
</dbReference>
<dbReference type="EMBL" id="JANDBD010000002">
    <property type="protein sequence ID" value="MCP9271836.1"/>
    <property type="molecule type" value="Genomic_DNA"/>
</dbReference>
<name>A0ABT1LY81_9MYCO</name>
<evidence type="ECO:0000256" key="3">
    <source>
        <dbReference type="ARBA" id="ARBA00023163"/>
    </source>
</evidence>
<evidence type="ECO:0000313" key="5">
    <source>
        <dbReference type="EMBL" id="MCP9271836.1"/>
    </source>
</evidence>
<keyword evidence="6" id="KW-1185">Reference proteome</keyword>
<protein>
    <submittedName>
        <fullName evidence="5">Helix-turn-helix transcriptional regulator</fullName>
    </submittedName>
</protein>
<keyword evidence="3" id="KW-0804">Transcription</keyword>
<dbReference type="InterPro" id="IPR050204">
    <property type="entry name" value="AraC_XylS_family_regulators"/>
</dbReference>
<dbReference type="Gene3D" id="1.10.10.60">
    <property type="entry name" value="Homeodomain-like"/>
    <property type="match status" value="1"/>
</dbReference>
<dbReference type="Pfam" id="PF12833">
    <property type="entry name" value="HTH_18"/>
    <property type="match status" value="1"/>
</dbReference>
<comment type="caution">
    <text evidence="5">The sequence shown here is derived from an EMBL/GenBank/DDBJ whole genome shotgun (WGS) entry which is preliminary data.</text>
</comment>
<dbReference type="PROSITE" id="PS01124">
    <property type="entry name" value="HTH_ARAC_FAMILY_2"/>
    <property type="match status" value="1"/>
</dbReference>
<dbReference type="SUPFAM" id="SSF46689">
    <property type="entry name" value="Homeodomain-like"/>
    <property type="match status" value="1"/>
</dbReference>
<dbReference type="InterPro" id="IPR018060">
    <property type="entry name" value="HTH_AraC"/>
</dbReference>
<keyword evidence="1" id="KW-0805">Transcription regulation</keyword>
<evidence type="ECO:0000313" key="6">
    <source>
        <dbReference type="Proteomes" id="UP001651690"/>
    </source>
</evidence>
<dbReference type="Proteomes" id="UP001651690">
    <property type="component" value="Unassembled WGS sequence"/>
</dbReference>
<feature type="domain" description="HTH araC/xylS-type" evidence="4">
    <location>
        <begin position="216"/>
        <end position="317"/>
    </location>
</feature>
<evidence type="ECO:0000256" key="2">
    <source>
        <dbReference type="ARBA" id="ARBA00023125"/>
    </source>
</evidence>
<dbReference type="PANTHER" id="PTHR46796">
    <property type="entry name" value="HTH-TYPE TRANSCRIPTIONAL ACTIVATOR RHAS-RELATED"/>
    <property type="match status" value="1"/>
</dbReference>
<evidence type="ECO:0000259" key="4">
    <source>
        <dbReference type="PROSITE" id="PS01124"/>
    </source>
</evidence>
<gene>
    <name evidence="5" type="ORF">NM203_06530</name>
</gene>
<sequence length="319" mass="34485">MSEILLDTDDLGEAEAVLAAQFARIRLSASAGAATRFRITQSGTGPLAFQELDYGADFRYEAEPMANLMFCVPHSGGFDQRLPGVAPVYAGPGAVVALGAHQGVPFSGDVHAGRFSQLVLDAKALDETASTSFARSARPVRLTGLRPIDDDANRYFTHVIDYVRDVSDRVLNGNNPVLAGEIRRHVAAAVLATFPNTARIDAGVADRRDGTPQHLRRAIAFVDDNAARDISLADIAAAASVTPRALQYLFRRHRDVTPLEYLRRVRLHHAHVELASADPAVVTVGEIALRWGFGHAGRFAAFHREAYGESPIRTLRAGT</sequence>
<proteinExistence type="predicted"/>
<evidence type="ECO:0000256" key="1">
    <source>
        <dbReference type="ARBA" id="ARBA00023015"/>
    </source>
</evidence>
<dbReference type="SMART" id="SM00342">
    <property type="entry name" value="HTH_ARAC"/>
    <property type="match status" value="1"/>
</dbReference>
<keyword evidence="2" id="KW-0238">DNA-binding</keyword>
<reference evidence="5 6" key="1">
    <citation type="submission" date="2022-06" db="EMBL/GenBank/DDBJ databases">
        <title>Mycolicibacterium sp. CAU 1645 isolated from seawater.</title>
        <authorList>
            <person name="Kim W."/>
        </authorList>
    </citation>
    <scope>NUCLEOTIDE SEQUENCE [LARGE SCALE GENOMIC DNA]</scope>
    <source>
        <strain evidence="5 6">CAU 1645</strain>
    </source>
</reference>
<organism evidence="5 6">
    <name type="scientific">Mycolicibacterium arenosum</name>
    <dbReference type="NCBI Taxonomy" id="2952157"/>
    <lineage>
        <taxon>Bacteria</taxon>
        <taxon>Bacillati</taxon>
        <taxon>Actinomycetota</taxon>
        <taxon>Actinomycetes</taxon>
        <taxon>Mycobacteriales</taxon>
        <taxon>Mycobacteriaceae</taxon>
        <taxon>Mycolicibacterium</taxon>
    </lineage>
</organism>
<dbReference type="InterPro" id="IPR009057">
    <property type="entry name" value="Homeodomain-like_sf"/>
</dbReference>
<dbReference type="PANTHER" id="PTHR46796:SF12">
    <property type="entry name" value="HTH-TYPE DNA-BINDING TRANSCRIPTIONAL ACTIVATOR EUTR"/>
    <property type="match status" value="1"/>
</dbReference>
<accession>A0ABT1LY81</accession>